<evidence type="ECO:0000256" key="1">
    <source>
        <dbReference type="SAM" id="MobiDB-lite"/>
    </source>
</evidence>
<gene>
    <name evidence="3" type="ORF">BJ085DRAFT_40701</name>
</gene>
<organism evidence="3 4">
    <name type="scientific">Dimargaris cristalligena</name>
    <dbReference type="NCBI Taxonomy" id="215637"/>
    <lineage>
        <taxon>Eukaryota</taxon>
        <taxon>Fungi</taxon>
        <taxon>Fungi incertae sedis</taxon>
        <taxon>Zoopagomycota</taxon>
        <taxon>Kickxellomycotina</taxon>
        <taxon>Dimargaritomycetes</taxon>
        <taxon>Dimargaritales</taxon>
        <taxon>Dimargaritaceae</taxon>
        <taxon>Dimargaris</taxon>
    </lineage>
</organism>
<accession>A0A4P9ZMS6</accession>
<name>A0A4P9ZMS6_9FUNG</name>
<evidence type="ECO:0000313" key="3">
    <source>
        <dbReference type="EMBL" id="RKP34706.1"/>
    </source>
</evidence>
<feature type="region of interest" description="Disordered" evidence="1">
    <location>
        <begin position="279"/>
        <end position="322"/>
    </location>
</feature>
<dbReference type="Proteomes" id="UP000268162">
    <property type="component" value="Unassembled WGS sequence"/>
</dbReference>
<feature type="chain" id="PRO_5020825995" evidence="2">
    <location>
        <begin position="22"/>
        <end position="617"/>
    </location>
</feature>
<keyword evidence="4" id="KW-1185">Reference proteome</keyword>
<feature type="compositionally biased region" description="Polar residues" evidence="1">
    <location>
        <begin position="48"/>
        <end position="69"/>
    </location>
</feature>
<evidence type="ECO:0000313" key="4">
    <source>
        <dbReference type="Proteomes" id="UP000268162"/>
    </source>
</evidence>
<evidence type="ECO:0000256" key="2">
    <source>
        <dbReference type="SAM" id="SignalP"/>
    </source>
</evidence>
<proteinExistence type="predicted"/>
<feature type="compositionally biased region" description="Acidic residues" evidence="1">
    <location>
        <begin position="284"/>
        <end position="298"/>
    </location>
</feature>
<reference evidence="4" key="1">
    <citation type="journal article" date="2018" name="Nat. Microbiol.">
        <title>Leveraging single-cell genomics to expand the fungal tree of life.</title>
        <authorList>
            <person name="Ahrendt S.R."/>
            <person name="Quandt C.A."/>
            <person name="Ciobanu D."/>
            <person name="Clum A."/>
            <person name="Salamov A."/>
            <person name="Andreopoulos B."/>
            <person name="Cheng J.F."/>
            <person name="Woyke T."/>
            <person name="Pelin A."/>
            <person name="Henrissat B."/>
            <person name="Reynolds N.K."/>
            <person name="Benny G.L."/>
            <person name="Smith M.E."/>
            <person name="James T.Y."/>
            <person name="Grigoriev I.V."/>
        </authorList>
    </citation>
    <scope>NUCLEOTIDE SEQUENCE [LARGE SCALE GENOMIC DNA]</scope>
    <source>
        <strain evidence="4">RSA 468</strain>
    </source>
</reference>
<keyword evidence="2" id="KW-0732">Signal</keyword>
<feature type="region of interest" description="Disordered" evidence="1">
    <location>
        <begin position="39"/>
        <end position="69"/>
    </location>
</feature>
<dbReference type="AlphaFoldDB" id="A0A4P9ZMS6"/>
<sequence length="617" mass="68443">MKSSFLSVSVVGMALANFTFGLPHGIGSVVTVANGEPGPHLFRRAQGQKRQATNDTSDYSQNQSASTSQVSLNNIRRMQEAVSQMESAKDLMDMMKTEADFSFFLATTYLPNLNQHSDIAEKSQLDPTLSGLRTNYIELEDWAENFGQVRTDDMDADAFHTLFPLVAQILDDGPSAISMLDALPMSASTPGFRSDYYTVASEFPGLAQTILPENLAQHTLSHMSNLAKGHLAAHYVSNDNVEGLIQIIRSWAPNDHQTTPAAPPIAVAAYSDKLDDMPDLIDSMADEDDSMDEEDEIINDPNRRRQFNPRDDSPLDNSGRQDLQNNKNRLLIATLYLWALEHQVSGYDRLLAEFGNPFRYSDIPCFLAFDYVTALDTLEIEYSDRSLLLNPNSQFKCYQSFSFQGYVTMAPSGVTDDKEIHVRYNRKLNPQVTAAPDNDNQILDKIIGDLRTLTTLSSDPQVQNVIKDRMFTIYTWAISLHSSIKFTNSYASLRPTKPSQRIILDNPGLTSTVPETLLPKSVDVIKVIRDLVNYIEGMDSSHAHWGGGADTTMADVIEIGASTANTVVGNIPETSSIEKAEDTIMTLSRGMQLLLEKHSFSTFIGWGLKGIRDYTSG</sequence>
<dbReference type="EMBL" id="ML003100">
    <property type="protein sequence ID" value="RKP34706.1"/>
    <property type="molecule type" value="Genomic_DNA"/>
</dbReference>
<protein>
    <submittedName>
        <fullName evidence="3">Uncharacterized protein</fullName>
    </submittedName>
</protein>
<feature type="signal peptide" evidence="2">
    <location>
        <begin position="1"/>
        <end position="21"/>
    </location>
</feature>